<dbReference type="Bgee" id="WBGene00010658">
    <property type="expression patterns" value="Expressed in adult organism and 3 other cell types or tissues"/>
</dbReference>
<dbReference type="CTD" id="187144"/>
<evidence type="ECO:0000313" key="7">
    <source>
        <dbReference type="Proteomes" id="UP000001940"/>
    </source>
</evidence>
<dbReference type="PIR" id="T23445">
    <property type="entry name" value="T23445"/>
</dbReference>
<protein>
    <submittedName>
        <fullName evidence="6">CUB domain-containing protein</fullName>
    </submittedName>
</protein>
<dbReference type="PaxDb" id="6239-K08D8.4a"/>
<feature type="domain" description="CUB" evidence="5">
    <location>
        <begin position="22"/>
        <end position="88"/>
    </location>
</feature>
<dbReference type="InterPro" id="IPR000859">
    <property type="entry name" value="CUB_dom"/>
</dbReference>
<name>Q21330_CAEEL</name>
<proteinExistence type="evidence at protein level"/>
<dbReference type="PANTHER" id="PTHR47919">
    <property type="entry name" value="INFECTION RESPONSE PROTEIN-RELATED"/>
    <property type="match status" value="1"/>
</dbReference>
<evidence type="ECO:0000313" key="6">
    <source>
        <dbReference type="EMBL" id="CAA97435.2"/>
    </source>
</evidence>
<dbReference type="OMA" id="CANIMRN"/>
<feature type="compositionally biased region" description="Low complexity" evidence="3">
    <location>
        <begin position="463"/>
        <end position="479"/>
    </location>
</feature>
<dbReference type="STRING" id="6239.K08D8.4a.2"/>
<dbReference type="Proteomes" id="UP000001940">
    <property type="component" value="Chromosome IV"/>
</dbReference>
<keyword evidence="1" id="KW-1015">Disulfide bond</keyword>
<dbReference type="SUPFAM" id="SSF49854">
    <property type="entry name" value="Spermadhesin, CUB domain"/>
    <property type="match status" value="1"/>
</dbReference>
<evidence type="ECO:0000256" key="3">
    <source>
        <dbReference type="SAM" id="MobiDB-lite"/>
    </source>
</evidence>
<dbReference type="SMR" id="Q21330"/>
<feature type="region of interest" description="Disordered" evidence="3">
    <location>
        <begin position="492"/>
        <end position="518"/>
    </location>
</feature>
<dbReference type="GO" id="GO:0045087">
    <property type="term" value="P:innate immune response"/>
    <property type="evidence" value="ECO:0007007"/>
    <property type="project" value="WormBase"/>
</dbReference>
<evidence type="ECO:0000256" key="1">
    <source>
        <dbReference type="ARBA" id="ARBA00023157"/>
    </source>
</evidence>
<dbReference type="GeneID" id="187144"/>
<keyword evidence="9" id="KW-1267">Proteomics identification</keyword>
<dbReference type="eggNOG" id="ENOG502TGF0">
    <property type="taxonomic scope" value="Eukaryota"/>
</dbReference>
<dbReference type="RefSeq" id="NP_001023284.1">
    <property type="nucleotide sequence ID" value="NM_001028113.2"/>
</dbReference>
<dbReference type="PANTHER" id="PTHR47919:SF2">
    <property type="entry name" value="CUB DOMAIN-CONTAINING PROTEIN-RELATED"/>
    <property type="match status" value="1"/>
</dbReference>
<dbReference type="PeptideAtlas" id="Q21330"/>
<organism evidence="6 7">
    <name type="scientific">Caenorhabditis elegans</name>
    <dbReference type="NCBI Taxonomy" id="6239"/>
    <lineage>
        <taxon>Eukaryota</taxon>
        <taxon>Metazoa</taxon>
        <taxon>Ecdysozoa</taxon>
        <taxon>Nematoda</taxon>
        <taxon>Chromadorea</taxon>
        <taxon>Rhabditida</taxon>
        <taxon>Rhabditina</taxon>
        <taxon>Rhabditomorpha</taxon>
        <taxon>Rhabditoidea</taxon>
        <taxon>Rhabditidae</taxon>
        <taxon>Peloderinae</taxon>
        <taxon>Caenorhabditis</taxon>
    </lineage>
</organism>
<dbReference type="ExpressionAtlas" id="Q21330">
    <property type="expression patterns" value="baseline and differential"/>
</dbReference>
<dbReference type="EMBL" id="BX284604">
    <property type="protein sequence ID" value="CAA97435.2"/>
    <property type="molecule type" value="Genomic_DNA"/>
</dbReference>
<sequence length="547" mass="60410">MVSILFFLATLVASAFADGYTCANIMRNPTQNLSEPYYYPETWRENMEPTKYAPNQICNWQINVPEGLYATVIFYKKTDSESGIKCTYPNGEQVYIEDNDQNPYKFTYPRFQIDLQVGDKQGEFSFKVVWSEYPDGRSMYIGLDGVHSIASVPTSYYTTVTAVNQVMLVGFSVPDVPLALLRQSAIYEGGYTNGTYLGNLVNARSGQIYSTSNKLGVYTFGLEKFINQTVFMVLDSRAAGDIVQYTGTNCPTDPNKSCGIFLNSQKNVSAVATISRQPDYLTLPKGFANSITLKIYGETMEESNLFATINSNYQSMFPLRVTNSLKIYHSDTGLLTVPVAKNADAAKWNSVFDGRYIIVRSFDFNRQSYAQDTTETFVTDPNNQMYFKFNVKYLDTNGPTTLDVNVYKNGVAVFTATYTATNPPLPFPNGILGDKMEVNYQTYGNYTQGFQVDILTTKNGDASPSSQSPVSTPSTVTMSPSTLTTKIITSTKSDSPTTFPTLAPGASTTIGTGATRGTTQRYESTTKSGINKFSLTTLAIVGFVMLV</sequence>
<reference evidence="6 7" key="1">
    <citation type="journal article" date="1998" name="Science">
        <title>Genome sequence of the nematode C. elegans: a platform for investigating biology.</title>
        <authorList>
            <consortium name="The C. elegans sequencing consortium"/>
            <person name="Sulson J.E."/>
            <person name="Waterston R."/>
        </authorList>
    </citation>
    <scope>NUCLEOTIDE SEQUENCE [LARGE SCALE GENOMIC DNA]</scope>
    <source>
        <strain evidence="6 7">Bristol N2</strain>
    </source>
</reference>
<feature type="region of interest" description="Disordered" evidence="3">
    <location>
        <begin position="459"/>
        <end position="479"/>
    </location>
</feature>
<dbReference type="InParanoid" id="Q21330"/>
<keyword evidence="4" id="KW-0732">Signal</keyword>
<evidence type="ECO:0000259" key="5">
    <source>
        <dbReference type="PROSITE" id="PS01180"/>
    </source>
</evidence>
<evidence type="ECO:0007829" key="9">
    <source>
        <dbReference type="PeptideAtlas" id="Q21330"/>
    </source>
</evidence>
<dbReference type="AGR" id="WB:WBGene00010658"/>
<dbReference type="InterPro" id="IPR003366">
    <property type="entry name" value="CUB-like_dom"/>
</dbReference>
<feature type="chain" id="PRO_5004199367" evidence="4">
    <location>
        <begin position="18"/>
        <end position="547"/>
    </location>
</feature>
<dbReference type="PhylomeDB" id="Q21330"/>
<dbReference type="OrthoDB" id="5848077at2759"/>
<dbReference type="InterPro" id="IPR035914">
    <property type="entry name" value="Sperma_CUB_dom_sf"/>
</dbReference>
<gene>
    <name evidence="6" type="ORF">CELE_K08D8.4</name>
    <name evidence="6 8" type="ORF">K08D8.4</name>
</gene>
<dbReference type="PROSITE" id="PS01180">
    <property type="entry name" value="CUB"/>
    <property type="match status" value="1"/>
</dbReference>
<accession>Q21330</accession>
<dbReference type="Pfam" id="PF02408">
    <property type="entry name" value="CUB_2"/>
    <property type="match status" value="1"/>
</dbReference>
<dbReference type="UCSC" id="K08D8.4c">
    <property type="organism name" value="c. elegans"/>
</dbReference>
<dbReference type="KEGG" id="cel:CELE_K08D8.4"/>
<feature type="signal peptide" evidence="4">
    <location>
        <begin position="1"/>
        <end position="17"/>
    </location>
</feature>
<evidence type="ECO:0000256" key="4">
    <source>
        <dbReference type="SAM" id="SignalP"/>
    </source>
</evidence>
<evidence type="ECO:0000256" key="2">
    <source>
        <dbReference type="PROSITE-ProRule" id="PRU00059"/>
    </source>
</evidence>
<dbReference type="WormBase" id="K08D8.4a">
    <property type="protein sequence ID" value="CE38085"/>
    <property type="gene ID" value="WBGene00010658"/>
</dbReference>
<dbReference type="FunCoup" id="Q21330">
    <property type="interactions" value="1574"/>
</dbReference>
<comment type="caution">
    <text evidence="2">Lacks conserved residue(s) required for the propagation of feature annotation.</text>
</comment>
<keyword evidence="7" id="KW-1185">Reference proteome</keyword>
<evidence type="ECO:0000313" key="8">
    <source>
        <dbReference type="WormBase" id="K08D8.4a"/>
    </source>
</evidence>
<dbReference type="AlphaFoldDB" id="Q21330"/>